<feature type="region of interest" description="Disordered" evidence="1">
    <location>
        <begin position="1"/>
        <end position="94"/>
    </location>
</feature>
<reference evidence="3 4" key="1">
    <citation type="submission" date="2021-01" db="EMBL/GenBank/DDBJ databases">
        <title>Whole genome shotgun sequence of Actinoplanes lobatus NBRC 12513.</title>
        <authorList>
            <person name="Komaki H."/>
            <person name="Tamura T."/>
        </authorList>
    </citation>
    <scope>NUCLEOTIDE SEQUENCE [LARGE SCALE GENOMIC DNA]</scope>
    <source>
        <strain evidence="3 4">NBRC 12513</strain>
    </source>
</reference>
<feature type="transmembrane region" description="Helical" evidence="2">
    <location>
        <begin position="109"/>
        <end position="132"/>
    </location>
</feature>
<evidence type="ECO:0000313" key="4">
    <source>
        <dbReference type="Proteomes" id="UP000631312"/>
    </source>
</evidence>
<feature type="compositionally biased region" description="Low complexity" evidence="1">
    <location>
        <begin position="64"/>
        <end position="74"/>
    </location>
</feature>
<evidence type="ECO:0000313" key="3">
    <source>
        <dbReference type="EMBL" id="GIE45311.1"/>
    </source>
</evidence>
<accession>A0ABQ4AWA2</accession>
<dbReference type="Proteomes" id="UP000631312">
    <property type="component" value="Unassembled WGS sequence"/>
</dbReference>
<name>A0ABQ4AWA2_9ACTN</name>
<sequence length="246" mass="26070">MTEQSLYPPPSDFTQPQYPPQHQQAPYSQPTPGQPQSMGLGEPSMTEQPLYPPPSDFTQPQYPPQHQQAPYSQPTPGQPQPMGLGEYPIQAAQYGGPTSAPKKFGKVPVFASAAVASFVLFGGAAVVLAVVAQSDAGQGAAAAIGLEKHSSLQDVQASCDPAGKGTDIADDGHTLIFDGTGEEDYSGVPYDAEQCVFDALKMPVAVQAHIGDTRALDGRQQESWDGITASWTYHPDDGLDMIIRAD</sequence>
<organism evidence="3 4">
    <name type="scientific">Actinoplanes lobatus</name>
    <dbReference type="NCBI Taxonomy" id="113568"/>
    <lineage>
        <taxon>Bacteria</taxon>
        <taxon>Bacillati</taxon>
        <taxon>Actinomycetota</taxon>
        <taxon>Actinomycetes</taxon>
        <taxon>Micromonosporales</taxon>
        <taxon>Micromonosporaceae</taxon>
        <taxon>Actinoplanes</taxon>
    </lineage>
</organism>
<evidence type="ECO:0000256" key="2">
    <source>
        <dbReference type="SAM" id="Phobius"/>
    </source>
</evidence>
<gene>
    <name evidence="3" type="ORF">Alo02nite_82090</name>
</gene>
<comment type="caution">
    <text evidence="3">The sequence shown here is derived from an EMBL/GenBank/DDBJ whole genome shotgun (WGS) entry which is preliminary data.</text>
</comment>
<keyword evidence="2" id="KW-0472">Membrane</keyword>
<keyword evidence="4" id="KW-1185">Reference proteome</keyword>
<keyword evidence="2" id="KW-0812">Transmembrane</keyword>
<proteinExistence type="predicted"/>
<keyword evidence="2" id="KW-1133">Transmembrane helix</keyword>
<dbReference type="EMBL" id="BOMP01000158">
    <property type="protein sequence ID" value="GIE45311.1"/>
    <property type="molecule type" value="Genomic_DNA"/>
</dbReference>
<feature type="compositionally biased region" description="Low complexity" evidence="1">
    <location>
        <begin position="20"/>
        <end position="30"/>
    </location>
</feature>
<protein>
    <submittedName>
        <fullName evidence="3">Uncharacterized protein</fullName>
    </submittedName>
</protein>
<evidence type="ECO:0000256" key="1">
    <source>
        <dbReference type="SAM" id="MobiDB-lite"/>
    </source>
</evidence>